<evidence type="ECO:0000313" key="9">
    <source>
        <dbReference type="EMBL" id="GAA3635665.1"/>
    </source>
</evidence>
<dbReference type="EMBL" id="BAAAZO010000012">
    <property type="protein sequence ID" value="GAA3635665.1"/>
    <property type="molecule type" value="Genomic_DNA"/>
</dbReference>
<evidence type="ECO:0000259" key="7">
    <source>
        <dbReference type="Pfam" id="PF04542"/>
    </source>
</evidence>
<dbReference type="PANTHER" id="PTHR43133:SF50">
    <property type="entry name" value="ECF RNA POLYMERASE SIGMA FACTOR SIGM"/>
    <property type="match status" value="1"/>
</dbReference>
<dbReference type="Pfam" id="PF08281">
    <property type="entry name" value="Sigma70_r4_2"/>
    <property type="match status" value="1"/>
</dbReference>
<comment type="caution">
    <text evidence="9">The sequence shown here is derived from an EMBL/GenBank/DDBJ whole genome shotgun (WGS) entry which is preliminary data.</text>
</comment>
<dbReference type="InterPro" id="IPR014325">
    <property type="entry name" value="RNA_pol_sigma-E_actinobac"/>
</dbReference>
<dbReference type="Gene3D" id="1.10.1740.10">
    <property type="match status" value="1"/>
</dbReference>
<dbReference type="NCBIfam" id="TIGR02937">
    <property type="entry name" value="sigma70-ECF"/>
    <property type="match status" value="1"/>
</dbReference>
<dbReference type="InterPro" id="IPR036388">
    <property type="entry name" value="WH-like_DNA-bd_sf"/>
</dbReference>
<keyword evidence="10" id="KW-1185">Reference proteome</keyword>
<dbReference type="SUPFAM" id="SSF88659">
    <property type="entry name" value="Sigma3 and sigma4 domains of RNA polymerase sigma factors"/>
    <property type="match status" value="1"/>
</dbReference>
<dbReference type="PANTHER" id="PTHR43133">
    <property type="entry name" value="RNA POLYMERASE ECF-TYPE SIGMA FACTO"/>
    <property type="match status" value="1"/>
</dbReference>
<feature type="region of interest" description="Disordered" evidence="6">
    <location>
        <begin position="155"/>
        <end position="176"/>
    </location>
</feature>
<evidence type="ECO:0000256" key="1">
    <source>
        <dbReference type="ARBA" id="ARBA00010641"/>
    </source>
</evidence>
<name>A0ABP7AME6_9ACTN</name>
<feature type="domain" description="RNA polymerase sigma-70 region 2" evidence="7">
    <location>
        <begin position="13"/>
        <end position="77"/>
    </location>
</feature>
<protein>
    <submittedName>
        <fullName evidence="9">SigE family RNA polymerase sigma factor</fullName>
    </submittedName>
</protein>
<dbReference type="InterPro" id="IPR013325">
    <property type="entry name" value="RNA_pol_sigma_r2"/>
</dbReference>
<gene>
    <name evidence="9" type="ORF">GCM10022223_62620</name>
</gene>
<dbReference type="InterPro" id="IPR039425">
    <property type="entry name" value="RNA_pol_sigma-70-like"/>
</dbReference>
<evidence type="ECO:0000259" key="8">
    <source>
        <dbReference type="Pfam" id="PF08281"/>
    </source>
</evidence>
<keyword evidence="5" id="KW-0804">Transcription</keyword>
<dbReference type="InterPro" id="IPR013324">
    <property type="entry name" value="RNA_pol_sigma_r3/r4-like"/>
</dbReference>
<dbReference type="NCBIfam" id="TIGR02983">
    <property type="entry name" value="SigE-fam_strep"/>
    <property type="match status" value="1"/>
</dbReference>
<reference evidence="10" key="1">
    <citation type="journal article" date="2019" name="Int. J. Syst. Evol. Microbiol.">
        <title>The Global Catalogue of Microorganisms (GCM) 10K type strain sequencing project: providing services to taxonomists for standard genome sequencing and annotation.</title>
        <authorList>
            <consortium name="The Broad Institute Genomics Platform"/>
            <consortium name="The Broad Institute Genome Sequencing Center for Infectious Disease"/>
            <person name="Wu L."/>
            <person name="Ma J."/>
        </authorList>
    </citation>
    <scope>NUCLEOTIDE SEQUENCE [LARGE SCALE GENOMIC DNA]</scope>
    <source>
        <strain evidence="10">JCM 16902</strain>
    </source>
</reference>
<comment type="similarity">
    <text evidence="1">Belongs to the sigma-70 factor family. ECF subfamily.</text>
</comment>
<evidence type="ECO:0000256" key="3">
    <source>
        <dbReference type="ARBA" id="ARBA00023082"/>
    </source>
</evidence>
<organism evidence="9 10">
    <name type="scientific">Kineosporia mesophila</name>
    <dbReference type="NCBI Taxonomy" id="566012"/>
    <lineage>
        <taxon>Bacteria</taxon>
        <taxon>Bacillati</taxon>
        <taxon>Actinomycetota</taxon>
        <taxon>Actinomycetes</taxon>
        <taxon>Kineosporiales</taxon>
        <taxon>Kineosporiaceae</taxon>
        <taxon>Kineosporia</taxon>
    </lineage>
</organism>
<evidence type="ECO:0000313" key="10">
    <source>
        <dbReference type="Proteomes" id="UP001501074"/>
    </source>
</evidence>
<feature type="domain" description="RNA polymerase sigma factor 70 region 4 type 2" evidence="8">
    <location>
        <begin position="102"/>
        <end position="154"/>
    </location>
</feature>
<sequence>MVGTSDAEFEAFVAAHGPGLLAFARALTANRSDAEDLMQSALTSAYARWPSIRVDEALAYVRRSIANGRVSLWRRRSSREVLGFEMDVVSYEHHDEDTVERLALRAALLRLPRGQRVVLVLRYLLDQSDAQIAEILGISLAGVRSQAHRGLKTLREQVESPGRQDKDEPTPVRRLS</sequence>
<evidence type="ECO:0000256" key="6">
    <source>
        <dbReference type="SAM" id="MobiDB-lite"/>
    </source>
</evidence>
<dbReference type="Gene3D" id="1.10.10.10">
    <property type="entry name" value="Winged helix-like DNA-binding domain superfamily/Winged helix DNA-binding domain"/>
    <property type="match status" value="1"/>
</dbReference>
<dbReference type="Proteomes" id="UP001501074">
    <property type="component" value="Unassembled WGS sequence"/>
</dbReference>
<keyword evidence="2" id="KW-0805">Transcription regulation</keyword>
<keyword evidence="3" id="KW-0731">Sigma factor</keyword>
<evidence type="ECO:0000256" key="2">
    <source>
        <dbReference type="ARBA" id="ARBA00023015"/>
    </source>
</evidence>
<dbReference type="InterPro" id="IPR014284">
    <property type="entry name" value="RNA_pol_sigma-70_dom"/>
</dbReference>
<dbReference type="SUPFAM" id="SSF88946">
    <property type="entry name" value="Sigma2 domain of RNA polymerase sigma factors"/>
    <property type="match status" value="1"/>
</dbReference>
<evidence type="ECO:0000256" key="4">
    <source>
        <dbReference type="ARBA" id="ARBA00023125"/>
    </source>
</evidence>
<dbReference type="InterPro" id="IPR013249">
    <property type="entry name" value="RNA_pol_sigma70_r4_t2"/>
</dbReference>
<evidence type="ECO:0000256" key="5">
    <source>
        <dbReference type="ARBA" id="ARBA00023163"/>
    </source>
</evidence>
<accession>A0ABP7AME6</accession>
<proteinExistence type="inferred from homology"/>
<dbReference type="InterPro" id="IPR007627">
    <property type="entry name" value="RNA_pol_sigma70_r2"/>
</dbReference>
<dbReference type="Pfam" id="PF04542">
    <property type="entry name" value="Sigma70_r2"/>
    <property type="match status" value="1"/>
</dbReference>
<keyword evidence="4" id="KW-0238">DNA-binding</keyword>